<evidence type="ECO:0000256" key="6">
    <source>
        <dbReference type="NCBIfam" id="TIGR01928"/>
    </source>
</evidence>
<dbReference type="InterPro" id="IPR036849">
    <property type="entry name" value="Enolase-like_C_sf"/>
</dbReference>
<dbReference type="InterPro" id="IPR029065">
    <property type="entry name" value="Enolase_C-like"/>
</dbReference>
<dbReference type="UniPathway" id="UPA00079"/>
<dbReference type="CDD" id="cd03317">
    <property type="entry name" value="NAAAR"/>
    <property type="match status" value="1"/>
</dbReference>
<dbReference type="Pfam" id="PF02746">
    <property type="entry name" value="MR_MLE_N"/>
    <property type="match status" value="1"/>
</dbReference>
<dbReference type="SMART" id="SM00922">
    <property type="entry name" value="MR_MLE"/>
    <property type="match status" value="1"/>
</dbReference>
<dbReference type="SFLD" id="SFLDG00180">
    <property type="entry name" value="muconate_cycloisomerase"/>
    <property type="match status" value="1"/>
</dbReference>
<keyword evidence="9" id="KW-1185">Reference proteome</keyword>
<dbReference type="EMBL" id="JTDK01000008">
    <property type="protein sequence ID" value="KHK97781.1"/>
    <property type="molecule type" value="Genomic_DNA"/>
</dbReference>
<evidence type="ECO:0000313" key="9">
    <source>
        <dbReference type="Proteomes" id="UP000031030"/>
    </source>
</evidence>
<feature type="domain" description="Mandelate racemase/muconate lactonizing enzyme C-terminal" evidence="7">
    <location>
        <begin position="147"/>
        <end position="239"/>
    </location>
</feature>
<dbReference type="Gene3D" id="3.20.20.120">
    <property type="entry name" value="Enolase-like C-terminal domain"/>
    <property type="match status" value="1"/>
</dbReference>
<dbReference type="SFLD" id="SFLDS00001">
    <property type="entry name" value="Enolase"/>
    <property type="match status" value="1"/>
</dbReference>
<sequence length="372" mass="39608">MKLVEIETRIVQMPLVAPFRTSFGTETVRELLVVRAETEDAVGWAECGTNEAPLYSSEYTAGASAVIEKFFVPALRTAQSEIGADFDAHRVGSILSPFKEHRLAKSAVETALLDAQLRAQGVTFASALGAVRDRVRCGVSLGIAASTEALLDDVAAALDAGYVRIKLKIEPGWDVAPVRAVRERFGDIDLQVDANAAYRRGDAGHLAKLDAFDLTLLEQPLPSDDLLGHAALAERIATPICLDESITSSRAAATAIALGACSIVNIKPGRVGGYLEARRIHDLCAAHDVPVWCGGMLETGIGRAANVAIAALPNFLLPGDTSASERYYAVDLTEPFRLDHGTIAVPQGPGIGVDPLPDVLESVTVRRERFAC</sequence>
<dbReference type="GO" id="GO:0016854">
    <property type="term" value="F:racemase and epimerase activity"/>
    <property type="evidence" value="ECO:0007669"/>
    <property type="project" value="UniProtKB-ARBA"/>
</dbReference>
<keyword evidence="3" id="KW-0460">Magnesium</keyword>
<evidence type="ECO:0000256" key="3">
    <source>
        <dbReference type="ARBA" id="ARBA00022842"/>
    </source>
</evidence>
<dbReference type="Proteomes" id="UP000031030">
    <property type="component" value="Unassembled WGS sequence"/>
</dbReference>
<evidence type="ECO:0000313" key="8">
    <source>
        <dbReference type="EMBL" id="KHK97781.1"/>
    </source>
</evidence>
<dbReference type="GO" id="GO:0043748">
    <property type="term" value="F:O-succinylbenzoate synthase activity"/>
    <property type="evidence" value="ECO:0007669"/>
    <property type="project" value="UniProtKB-EC"/>
</dbReference>
<dbReference type="InterPro" id="IPR029017">
    <property type="entry name" value="Enolase-like_N"/>
</dbReference>
<dbReference type="Pfam" id="PF13378">
    <property type="entry name" value="MR_MLE_C"/>
    <property type="match status" value="1"/>
</dbReference>
<dbReference type="InterPro" id="IPR010197">
    <property type="entry name" value="OSBS/NAAAR"/>
</dbReference>
<dbReference type="STRING" id="1348253.LK09_09780"/>
<dbReference type="InterPro" id="IPR013341">
    <property type="entry name" value="Mandelate_racemase_N_dom"/>
</dbReference>
<dbReference type="GO" id="GO:0046872">
    <property type="term" value="F:metal ion binding"/>
    <property type="evidence" value="ECO:0007669"/>
    <property type="project" value="UniProtKB-KW"/>
</dbReference>
<dbReference type="EC" id="4.2.1.113" evidence="5 6"/>
<protein>
    <recommendedName>
        <fullName evidence="5 6">o-succinylbenzoate synthase</fullName>
        <ecNumber evidence="5 6">4.2.1.113</ecNumber>
    </recommendedName>
</protein>
<dbReference type="SFLD" id="SFLDF00009">
    <property type="entry name" value="o-succinylbenzoate_synthase"/>
    <property type="match status" value="1"/>
</dbReference>
<dbReference type="UniPathway" id="UPA01057">
    <property type="reaction ID" value="UER00165"/>
</dbReference>
<evidence type="ECO:0000259" key="7">
    <source>
        <dbReference type="SMART" id="SM00922"/>
    </source>
</evidence>
<comment type="caution">
    <text evidence="8">The sequence shown here is derived from an EMBL/GenBank/DDBJ whole genome shotgun (WGS) entry which is preliminary data.</text>
</comment>
<dbReference type="Gene3D" id="3.30.390.10">
    <property type="entry name" value="Enolase-like, N-terminal domain"/>
    <property type="match status" value="1"/>
</dbReference>
<name>A0A0B2A855_9MICO</name>
<comment type="cofactor">
    <cofactor evidence="1">
        <name>a divalent metal cation</name>
        <dbReference type="ChEBI" id="CHEBI:60240"/>
    </cofactor>
</comment>
<organism evidence="8 9">
    <name type="scientific">Microbacterium mangrovi</name>
    <dbReference type="NCBI Taxonomy" id="1348253"/>
    <lineage>
        <taxon>Bacteria</taxon>
        <taxon>Bacillati</taxon>
        <taxon>Actinomycetota</taxon>
        <taxon>Actinomycetes</taxon>
        <taxon>Micrococcales</taxon>
        <taxon>Microbacteriaceae</taxon>
        <taxon>Microbacterium</taxon>
    </lineage>
</organism>
<reference evidence="8 9" key="1">
    <citation type="submission" date="2014-11" db="EMBL/GenBank/DDBJ databases">
        <title>Genome sequence of Microbacterium mangrovi MUSC 115(T).</title>
        <authorList>
            <person name="Lee L.-H."/>
        </authorList>
    </citation>
    <scope>NUCLEOTIDE SEQUENCE [LARGE SCALE GENOMIC DNA]</scope>
    <source>
        <strain evidence="8 9">MUSC 115</strain>
    </source>
</reference>
<dbReference type="RefSeq" id="WP_039398761.1">
    <property type="nucleotide sequence ID" value="NZ_JTDK01000008.1"/>
</dbReference>
<dbReference type="InterPro" id="IPR013342">
    <property type="entry name" value="Mandelate_racemase_C"/>
</dbReference>
<evidence type="ECO:0000256" key="4">
    <source>
        <dbReference type="ARBA" id="ARBA00023239"/>
    </source>
</evidence>
<dbReference type="NCBIfam" id="TIGR01928">
    <property type="entry name" value="menC_lowGC_arch"/>
    <property type="match status" value="1"/>
</dbReference>
<dbReference type="SUPFAM" id="SSF54826">
    <property type="entry name" value="Enolase N-terminal domain-like"/>
    <property type="match status" value="1"/>
</dbReference>
<gene>
    <name evidence="8" type="ORF">LK09_09780</name>
</gene>
<evidence type="ECO:0000256" key="1">
    <source>
        <dbReference type="ARBA" id="ARBA00001968"/>
    </source>
</evidence>
<keyword evidence="4" id="KW-0456">Lyase</keyword>
<dbReference type="PANTHER" id="PTHR48073">
    <property type="entry name" value="O-SUCCINYLBENZOATE SYNTHASE-RELATED"/>
    <property type="match status" value="1"/>
</dbReference>
<dbReference type="SUPFAM" id="SSF51604">
    <property type="entry name" value="Enolase C-terminal domain-like"/>
    <property type="match status" value="1"/>
</dbReference>
<evidence type="ECO:0000256" key="5">
    <source>
        <dbReference type="ARBA" id="ARBA00029491"/>
    </source>
</evidence>
<evidence type="ECO:0000256" key="2">
    <source>
        <dbReference type="ARBA" id="ARBA00022723"/>
    </source>
</evidence>
<proteinExistence type="predicted"/>
<dbReference type="PANTHER" id="PTHR48073:SF5">
    <property type="entry name" value="O-SUCCINYLBENZOATE SYNTHASE"/>
    <property type="match status" value="1"/>
</dbReference>
<dbReference type="GO" id="GO:0009234">
    <property type="term" value="P:menaquinone biosynthetic process"/>
    <property type="evidence" value="ECO:0007669"/>
    <property type="project" value="UniProtKB-UniRule"/>
</dbReference>
<dbReference type="OrthoDB" id="9774531at2"/>
<accession>A0A0B2A855</accession>
<dbReference type="AlphaFoldDB" id="A0A0B2A855"/>
<keyword evidence="2" id="KW-0479">Metal-binding</keyword>